<dbReference type="InterPro" id="IPR017937">
    <property type="entry name" value="Thioredoxin_CS"/>
</dbReference>
<evidence type="ECO:0000259" key="2">
    <source>
        <dbReference type="PROSITE" id="PS51352"/>
    </source>
</evidence>
<dbReference type="Gene3D" id="3.40.30.10">
    <property type="entry name" value="Glutaredoxin"/>
    <property type="match status" value="1"/>
</dbReference>
<dbReference type="PROSITE" id="PS00194">
    <property type="entry name" value="THIOREDOXIN_1"/>
    <property type="match status" value="1"/>
</dbReference>
<keyword evidence="1" id="KW-0676">Redox-active center</keyword>
<evidence type="ECO:0000256" key="1">
    <source>
        <dbReference type="ARBA" id="ARBA00023284"/>
    </source>
</evidence>
<dbReference type="Pfam" id="PF00578">
    <property type="entry name" value="AhpC-TSA"/>
    <property type="match status" value="1"/>
</dbReference>
<dbReference type="PANTHER" id="PTHR42852">
    <property type="entry name" value="THIOL:DISULFIDE INTERCHANGE PROTEIN DSBE"/>
    <property type="match status" value="1"/>
</dbReference>
<reference evidence="3 4" key="1">
    <citation type="submission" date="2024-03" db="EMBL/GenBank/DDBJ databases">
        <title>Sequence of Lycoming College Course Isolates.</title>
        <authorList>
            <person name="Plotts O."/>
            <person name="Newman J."/>
        </authorList>
    </citation>
    <scope>NUCLEOTIDE SEQUENCE [LARGE SCALE GENOMIC DNA]</scope>
    <source>
        <strain evidence="3 4">CJB-3</strain>
    </source>
</reference>
<keyword evidence="4" id="KW-1185">Reference proteome</keyword>
<proteinExistence type="predicted"/>
<dbReference type="InterPro" id="IPR000866">
    <property type="entry name" value="AhpC/TSA"/>
</dbReference>
<evidence type="ECO:0000313" key="4">
    <source>
        <dbReference type="Proteomes" id="UP001378956"/>
    </source>
</evidence>
<evidence type="ECO:0000313" key="3">
    <source>
        <dbReference type="EMBL" id="MEJ2901724.1"/>
    </source>
</evidence>
<dbReference type="InterPro" id="IPR013766">
    <property type="entry name" value="Thioredoxin_domain"/>
</dbReference>
<dbReference type="CDD" id="cd02966">
    <property type="entry name" value="TlpA_like_family"/>
    <property type="match status" value="1"/>
</dbReference>
<feature type="domain" description="Thioredoxin" evidence="2">
    <location>
        <begin position="464"/>
        <end position="623"/>
    </location>
</feature>
<organism evidence="3 4">
    <name type="scientific">Pedobacter panaciterrae</name>
    <dbReference type="NCBI Taxonomy" id="363849"/>
    <lineage>
        <taxon>Bacteria</taxon>
        <taxon>Pseudomonadati</taxon>
        <taxon>Bacteroidota</taxon>
        <taxon>Sphingobacteriia</taxon>
        <taxon>Sphingobacteriales</taxon>
        <taxon>Sphingobacteriaceae</taxon>
        <taxon>Pedobacter</taxon>
    </lineage>
</organism>
<dbReference type="EMBL" id="JBBEUB010000001">
    <property type="protein sequence ID" value="MEJ2901724.1"/>
    <property type="molecule type" value="Genomic_DNA"/>
</dbReference>
<accession>A0ABU8NHK7</accession>
<comment type="caution">
    <text evidence="3">The sequence shown here is derived from an EMBL/GenBank/DDBJ whole genome shotgun (WGS) entry which is preliminary data.</text>
</comment>
<gene>
    <name evidence="3" type="ORF">WAE58_04785</name>
</gene>
<sequence>MQITYDPANTPLQGQTERGVRALVYQFVNFKWKASDLEMRPDSGKYKGVVNLDKNSGIAVFKFLAGDSVDNNQDQSYAHLLAAPDGGNSQAVGAYAGWGLLRADRFGHGISGYFKKASITDTAFYYWMNSEITRHPLESSEAVAYPFSQSVMVYQGQSGIPRIKRVIGFLKNKGGEQNLLRARAIYQQVLHQSAAVDSLDAILLETYPRGSVARLKAYRVFEQERELDKKRMLGERFLADFPQSSTNVEFDEMNRVSYLNVYQAVISIAWMKKDYQVLSRYASGLPYPVLINVFYRNIQNLHDRKDVPDEVLYPYAKQLVTRFENFRSETPTEHWQLSSKQWAAQYEDYFAKSVLPTYINILRNTGHENDALTYAQRAEETLKYSRASVNEDYAFLLNKRKESERLREVLLESMKLNQSTPVMLGMIKEDYVRKHKSEDGFDAYLNSLKDEKLTASNASELKSETINVKMPDWKMMDLNGKQVSSASLRGKTVVLDFWATWCVPCKASMPGMKMAVEHFSKDKDVVFYFVDTEERSLTYKQDAAKYILDNKYPFNVLFDNKITGEKTNNEVYQQAIKIFKLSGIPMKLVIDPKGNVRYFKSGYHGSPTALADEMIEMVNFTKKAD</sequence>
<dbReference type="InterPro" id="IPR050553">
    <property type="entry name" value="Thioredoxin_ResA/DsbE_sf"/>
</dbReference>
<protein>
    <submittedName>
        <fullName evidence="3">TlpA disulfide reductase family protein</fullName>
    </submittedName>
</protein>
<name>A0ABU8NHK7_9SPHI</name>
<dbReference type="InterPro" id="IPR036249">
    <property type="entry name" value="Thioredoxin-like_sf"/>
</dbReference>
<dbReference type="PANTHER" id="PTHR42852:SF17">
    <property type="entry name" value="THIOREDOXIN-LIKE PROTEIN HI_1115"/>
    <property type="match status" value="1"/>
</dbReference>
<dbReference type="SUPFAM" id="SSF52833">
    <property type="entry name" value="Thioredoxin-like"/>
    <property type="match status" value="1"/>
</dbReference>
<dbReference type="Proteomes" id="UP001378956">
    <property type="component" value="Unassembled WGS sequence"/>
</dbReference>
<dbReference type="PROSITE" id="PS51352">
    <property type="entry name" value="THIOREDOXIN_2"/>
    <property type="match status" value="1"/>
</dbReference>